<feature type="transmembrane region" description="Helical" evidence="1">
    <location>
        <begin position="152"/>
        <end position="174"/>
    </location>
</feature>
<comment type="caution">
    <text evidence="2">The sequence shown here is derived from an EMBL/GenBank/DDBJ whole genome shotgun (WGS) entry which is preliminary data.</text>
</comment>
<accession>A0A0L6U406</accession>
<feature type="transmembrane region" description="Helical" evidence="1">
    <location>
        <begin position="50"/>
        <end position="71"/>
    </location>
</feature>
<evidence type="ECO:0000313" key="3">
    <source>
        <dbReference type="Proteomes" id="UP000036873"/>
    </source>
</evidence>
<evidence type="ECO:0000313" key="2">
    <source>
        <dbReference type="EMBL" id="KNZ43243.1"/>
    </source>
</evidence>
<keyword evidence="1" id="KW-1133">Transmembrane helix</keyword>
<dbReference type="OrthoDB" id="1852297at2"/>
<reference evidence="3" key="1">
    <citation type="submission" date="2015-07" db="EMBL/GenBank/DDBJ databases">
        <title>Draft genome sequence of Acetobacterium bakii DSM 8293, a potential psychrophilic chemical producer through syngas fermentation.</title>
        <authorList>
            <person name="Song Y."/>
            <person name="Hwang S."/>
            <person name="Cho B.-K."/>
        </authorList>
    </citation>
    <scope>NUCLEOTIDE SEQUENCE [LARGE SCALE GENOMIC DNA]</scope>
    <source>
        <strain evidence="3">DSM 8239</strain>
    </source>
</reference>
<organism evidence="2 3">
    <name type="scientific">Acetobacterium bakii</name>
    <dbReference type="NCBI Taxonomy" id="52689"/>
    <lineage>
        <taxon>Bacteria</taxon>
        <taxon>Bacillati</taxon>
        <taxon>Bacillota</taxon>
        <taxon>Clostridia</taxon>
        <taxon>Eubacteriales</taxon>
        <taxon>Eubacteriaceae</taxon>
        <taxon>Acetobacterium</taxon>
    </lineage>
</organism>
<gene>
    <name evidence="2" type="ORF">AKG39_02030</name>
</gene>
<feature type="transmembrane region" description="Helical" evidence="1">
    <location>
        <begin position="186"/>
        <end position="213"/>
    </location>
</feature>
<dbReference type="RefSeq" id="WP_050738690.1">
    <property type="nucleotide sequence ID" value="NZ_LGYO01000006.1"/>
</dbReference>
<dbReference type="AlphaFoldDB" id="A0A0L6U406"/>
<name>A0A0L6U406_9FIRM</name>
<dbReference type="STRING" id="52689.AKG39_02030"/>
<feature type="transmembrane region" description="Helical" evidence="1">
    <location>
        <begin position="20"/>
        <end position="44"/>
    </location>
</feature>
<protein>
    <submittedName>
        <fullName evidence="2">Uncharacterized protein</fullName>
    </submittedName>
</protein>
<keyword evidence="3" id="KW-1185">Reference proteome</keyword>
<feature type="transmembrane region" description="Helical" evidence="1">
    <location>
        <begin position="92"/>
        <end position="110"/>
    </location>
</feature>
<proteinExistence type="predicted"/>
<evidence type="ECO:0000256" key="1">
    <source>
        <dbReference type="SAM" id="Phobius"/>
    </source>
</evidence>
<sequence>MKLSAIYKYQLAEHRNSFLIFYAVIAAILAVVFGINALTGLTGIQYEVPIQVSGIDLAPAVFLFVCGLNAFKGNFKMALQNGISRKSLFINRIFVILTLSTGMALINQIVSLVGKLLASLSGTIVYESILEELYAQRYAGHSNEAWMYLESFLFYLAVFIVCFSIGYLITTVFYQMNKKQKISYIVGFYIIVFVILPLANTLLYHSGIISVQISEVLLRFLDIIMGVSAQNPYIGIFSLLILSILINGSSWLLIRKAGVKN</sequence>
<keyword evidence="1" id="KW-0472">Membrane</keyword>
<keyword evidence="1" id="KW-0812">Transmembrane</keyword>
<dbReference type="Proteomes" id="UP000036873">
    <property type="component" value="Unassembled WGS sequence"/>
</dbReference>
<dbReference type="EMBL" id="LGYO01000006">
    <property type="protein sequence ID" value="KNZ43243.1"/>
    <property type="molecule type" value="Genomic_DNA"/>
</dbReference>
<feature type="transmembrane region" description="Helical" evidence="1">
    <location>
        <begin position="233"/>
        <end position="254"/>
    </location>
</feature>